<evidence type="ECO:0000256" key="19">
    <source>
        <dbReference type="HAMAP-Rule" id="MF_00719"/>
    </source>
</evidence>
<dbReference type="GO" id="GO:0005886">
    <property type="term" value="C:plasma membrane"/>
    <property type="evidence" value="ECO:0007669"/>
    <property type="project" value="UniProtKB-SubCell"/>
</dbReference>
<keyword evidence="9 19" id="KW-0808">Transferase</keyword>
<evidence type="ECO:0000256" key="14">
    <source>
        <dbReference type="ARBA" id="ARBA00025228"/>
    </source>
</evidence>
<comment type="pathway">
    <text evidence="3 19">Cofactor biosynthesis; adenosylcobalamin biosynthesis; adenosylcobalamin from cob(II)yrinate a,c-diamide: step 7/7.</text>
</comment>
<dbReference type="GO" id="GO:0008818">
    <property type="term" value="F:cobalamin 5'-phosphate synthase activity"/>
    <property type="evidence" value="ECO:0007669"/>
    <property type="project" value="UniProtKB-UniRule"/>
</dbReference>
<comment type="catalytic activity">
    <reaction evidence="17 19">
        <text>alpha-ribazole + adenosylcob(III)inamide-GDP = adenosylcob(III)alamin + GMP + H(+)</text>
        <dbReference type="Rhea" id="RHEA:16049"/>
        <dbReference type="ChEBI" id="CHEBI:10329"/>
        <dbReference type="ChEBI" id="CHEBI:15378"/>
        <dbReference type="ChEBI" id="CHEBI:18408"/>
        <dbReference type="ChEBI" id="CHEBI:58115"/>
        <dbReference type="ChEBI" id="CHEBI:60487"/>
        <dbReference type="EC" id="2.7.8.26"/>
    </reaction>
</comment>
<dbReference type="EMBL" id="BMYJ01000015">
    <property type="protein sequence ID" value="GHC66932.1"/>
    <property type="molecule type" value="Genomic_DNA"/>
</dbReference>
<keyword evidence="8 19" id="KW-0169">Cobalamin biosynthesis</keyword>
<evidence type="ECO:0000313" key="21">
    <source>
        <dbReference type="Proteomes" id="UP000638981"/>
    </source>
</evidence>
<evidence type="ECO:0000313" key="20">
    <source>
        <dbReference type="EMBL" id="GHC66932.1"/>
    </source>
</evidence>
<feature type="transmembrane region" description="Helical" evidence="19">
    <location>
        <begin position="193"/>
        <end position="212"/>
    </location>
</feature>
<comment type="cofactor">
    <cofactor evidence="1 19">
        <name>Mg(2+)</name>
        <dbReference type="ChEBI" id="CHEBI:18420"/>
    </cofactor>
</comment>
<evidence type="ECO:0000256" key="4">
    <source>
        <dbReference type="ARBA" id="ARBA00010561"/>
    </source>
</evidence>
<gene>
    <name evidence="20" type="primary">cobV</name>
    <name evidence="19" type="synonym">cobS</name>
    <name evidence="20" type="ORF">GCM10007315_34790</name>
</gene>
<dbReference type="Proteomes" id="UP000638981">
    <property type="component" value="Unassembled WGS sequence"/>
</dbReference>
<comment type="catalytic activity">
    <reaction evidence="18 19">
        <text>alpha-ribazole 5'-phosphate + adenosylcob(III)inamide-GDP = adenosylcob(III)alamin 5'-phosphate + GMP + H(+)</text>
        <dbReference type="Rhea" id="RHEA:23560"/>
        <dbReference type="ChEBI" id="CHEBI:15378"/>
        <dbReference type="ChEBI" id="CHEBI:57918"/>
        <dbReference type="ChEBI" id="CHEBI:58115"/>
        <dbReference type="ChEBI" id="CHEBI:60487"/>
        <dbReference type="ChEBI" id="CHEBI:60493"/>
        <dbReference type="EC" id="2.7.8.26"/>
    </reaction>
</comment>
<evidence type="ECO:0000256" key="17">
    <source>
        <dbReference type="ARBA" id="ARBA00048623"/>
    </source>
</evidence>
<dbReference type="NCBIfam" id="TIGR00317">
    <property type="entry name" value="cobS"/>
    <property type="match status" value="1"/>
</dbReference>
<evidence type="ECO:0000256" key="13">
    <source>
        <dbReference type="ARBA" id="ARBA00023136"/>
    </source>
</evidence>
<comment type="caution">
    <text evidence="20">The sequence shown here is derived from an EMBL/GenBank/DDBJ whole genome shotgun (WGS) entry which is preliminary data.</text>
</comment>
<reference evidence="20" key="2">
    <citation type="submission" date="2020-09" db="EMBL/GenBank/DDBJ databases">
        <authorList>
            <person name="Sun Q."/>
            <person name="Kim S."/>
        </authorList>
    </citation>
    <scope>NUCLEOTIDE SEQUENCE</scope>
    <source>
        <strain evidence="20">KCTC 23310</strain>
    </source>
</reference>
<keyword evidence="7 19" id="KW-1003">Cell membrane</keyword>
<evidence type="ECO:0000256" key="16">
    <source>
        <dbReference type="ARBA" id="ARBA00032853"/>
    </source>
</evidence>
<dbReference type="GO" id="GO:0009236">
    <property type="term" value="P:cobalamin biosynthetic process"/>
    <property type="evidence" value="ECO:0007669"/>
    <property type="project" value="UniProtKB-UniRule"/>
</dbReference>
<evidence type="ECO:0000256" key="5">
    <source>
        <dbReference type="ARBA" id="ARBA00013200"/>
    </source>
</evidence>
<comment type="subcellular location">
    <subcellularLocation>
        <location evidence="2 19">Cell membrane</location>
        <topology evidence="2 19">Multi-pass membrane protein</topology>
    </subcellularLocation>
</comment>
<evidence type="ECO:0000256" key="8">
    <source>
        <dbReference type="ARBA" id="ARBA00022573"/>
    </source>
</evidence>
<protein>
    <recommendedName>
        <fullName evidence="6 19">Adenosylcobinamide-GDP ribazoletransferase</fullName>
        <ecNumber evidence="5 19">2.7.8.26</ecNumber>
    </recommendedName>
    <alternativeName>
        <fullName evidence="16 19">Cobalamin synthase</fullName>
    </alternativeName>
    <alternativeName>
        <fullName evidence="15 19">Cobalamin-5'-phosphate synthase</fullName>
    </alternativeName>
</protein>
<name>A0A918WQ20_9RHOB</name>
<evidence type="ECO:0000256" key="9">
    <source>
        <dbReference type="ARBA" id="ARBA00022679"/>
    </source>
</evidence>
<comment type="similarity">
    <text evidence="4 19">Belongs to the CobS family.</text>
</comment>
<keyword evidence="11 19" id="KW-0460">Magnesium</keyword>
<evidence type="ECO:0000256" key="7">
    <source>
        <dbReference type="ARBA" id="ARBA00022475"/>
    </source>
</evidence>
<dbReference type="HAMAP" id="MF_00719">
    <property type="entry name" value="CobS"/>
    <property type="match status" value="1"/>
</dbReference>
<accession>A0A918WQ20</accession>
<keyword evidence="12 19" id="KW-1133">Transmembrane helix</keyword>
<reference evidence="20" key="1">
    <citation type="journal article" date="2014" name="Int. J. Syst. Evol. Microbiol.">
        <title>Complete genome sequence of Corynebacterium casei LMG S-19264T (=DSM 44701T), isolated from a smear-ripened cheese.</title>
        <authorList>
            <consortium name="US DOE Joint Genome Institute (JGI-PGF)"/>
            <person name="Walter F."/>
            <person name="Albersmeier A."/>
            <person name="Kalinowski J."/>
            <person name="Ruckert C."/>
        </authorList>
    </citation>
    <scope>NUCLEOTIDE SEQUENCE</scope>
    <source>
        <strain evidence="20">KCTC 23310</strain>
    </source>
</reference>
<evidence type="ECO:0000256" key="10">
    <source>
        <dbReference type="ARBA" id="ARBA00022692"/>
    </source>
</evidence>
<sequence>MANSDLRNDLLSALALLTRLPLPPHQPTAAASAWAWPLAGLAVALIASLPLTLHLPPTITAALILGLQAMLTGGLHEDGLADCADGFWGGHSRERRLEIMKDSRIGSYGVLALLIVTLLRWTALTSVIAMGGAFWALIAVAALSRAPMALLMALMPNARPGGLSRAVGRPAVSTALAGLALASILALPAFGFWLIPALIITVAVTLALAFTAQTKIGGQTGDVLGASQQLAEAALLIFLAA</sequence>
<dbReference type="PANTHER" id="PTHR34148:SF1">
    <property type="entry name" value="ADENOSYLCOBINAMIDE-GDP RIBAZOLETRANSFERASE"/>
    <property type="match status" value="1"/>
</dbReference>
<evidence type="ECO:0000256" key="15">
    <source>
        <dbReference type="ARBA" id="ARBA00032605"/>
    </source>
</evidence>
<evidence type="ECO:0000256" key="2">
    <source>
        <dbReference type="ARBA" id="ARBA00004651"/>
    </source>
</evidence>
<evidence type="ECO:0000256" key="18">
    <source>
        <dbReference type="ARBA" id="ARBA00049504"/>
    </source>
</evidence>
<dbReference type="Pfam" id="PF02654">
    <property type="entry name" value="CobS"/>
    <property type="match status" value="1"/>
</dbReference>
<dbReference type="InterPro" id="IPR003805">
    <property type="entry name" value="CobS"/>
</dbReference>
<dbReference type="AlphaFoldDB" id="A0A918WQ20"/>
<comment type="function">
    <text evidence="14 19">Joins adenosylcobinamide-GDP and alpha-ribazole to generate adenosylcobalamin (Ado-cobalamin). Also synthesizes adenosylcobalamin 5'-phosphate from adenosylcobinamide-GDP and alpha-ribazole 5'-phosphate.</text>
</comment>
<proteinExistence type="inferred from homology"/>
<dbReference type="PANTHER" id="PTHR34148">
    <property type="entry name" value="ADENOSYLCOBINAMIDE-GDP RIBAZOLETRANSFERASE"/>
    <property type="match status" value="1"/>
</dbReference>
<feature type="transmembrane region" description="Helical" evidence="19">
    <location>
        <begin position="105"/>
        <end position="128"/>
    </location>
</feature>
<organism evidence="20 21">
    <name type="scientific">Neogemmobacter tilapiae</name>
    <dbReference type="NCBI Taxonomy" id="875041"/>
    <lineage>
        <taxon>Bacteria</taxon>
        <taxon>Pseudomonadati</taxon>
        <taxon>Pseudomonadota</taxon>
        <taxon>Alphaproteobacteria</taxon>
        <taxon>Rhodobacterales</taxon>
        <taxon>Paracoccaceae</taxon>
        <taxon>Neogemmobacter</taxon>
    </lineage>
</organism>
<evidence type="ECO:0000256" key="11">
    <source>
        <dbReference type="ARBA" id="ARBA00022842"/>
    </source>
</evidence>
<keyword evidence="13 19" id="KW-0472">Membrane</keyword>
<evidence type="ECO:0000256" key="12">
    <source>
        <dbReference type="ARBA" id="ARBA00022989"/>
    </source>
</evidence>
<keyword evidence="10 19" id="KW-0812">Transmembrane</keyword>
<keyword evidence="21" id="KW-1185">Reference proteome</keyword>
<dbReference type="RefSeq" id="WP_189413456.1">
    <property type="nucleotide sequence ID" value="NZ_BMYJ01000015.1"/>
</dbReference>
<feature type="transmembrane region" description="Helical" evidence="19">
    <location>
        <begin position="134"/>
        <end position="154"/>
    </location>
</feature>
<evidence type="ECO:0000256" key="6">
    <source>
        <dbReference type="ARBA" id="ARBA00015850"/>
    </source>
</evidence>
<evidence type="ECO:0000256" key="1">
    <source>
        <dbReference type="ARBA" id="ARBA00001946"/>
    </source>
</evidence>
<evidence type="ECO:0000256" key="3">
    <source>
        <dbReference type="ARBA" id="ARBA00004663"/>
    </source>
</evidence>
<feature type="transmembrane region" description="Helical" evidence="19">
    <location>
        <begin position="166"/>
        <end position="187"/>
    </location>
</feature>
<dbReference type="GO" id="GO:0051073">
    <property type="term" value="F:adenosylcobinamide-GDP ribazoletransferase activity"/>
    <property type="evidence" value="ECO:0007669"/>
    <property type="project" value="UniProtKB-UniRule"/>
</dbReference>
<dbReference type="EC" id="2.7.8.26" evidence="5 19"/>